<dbReference type="InterPro" id="IPR023175">
    <property type="entry name" value="Vta1/CALS_N_sf"/>
</dbReference>
<evidence type="ECO:0000256" key="1">
    <source>
        <dbReference type="ARBA" id="ARBA00004308"/>
    </source>
</evidence>
<dbReference type="InterPro" id="IPR039431">
    <property type="entry name" value="Vta1/CALS_N"/>
</dbReference>
<reference evidence="4" key="1">
    <citation type="submission" date="2024-02" db="EMBL/GenBank/DDBJ databases">
        <authorList>
            <consortium name="ELIXIR-Norway"/>
            <consortium name="Elixir Norway"/>
        </authorList>
    </citation>
    <scope>NUCLEOTIDE SEQUENCE</scope>
</reference>
<keyword evidence="2" id="KW-0472">Membrane</keyword>
<dbReference type="InterPro" id="IPR044538">
    <property type="entry name" value="Vta1-like"/>
</dbReference>
<comment type="caution">
    <text evidence="4">The sequence shown here is derived from an EMBL/GenBank/DDBJ whole genome shotgun (WGS) entry which is preliminary data.</text>
</comment>
<gene>
    <name evidence="4" type="ORF">CSSPJE1EN1_LOCUS28563</name>
</gene>
<sequence>MNVETTTQSIWTHVLNPAVLPKFTNPWICLSGLRARVNKRCDTDGAANGATTVASLDDPLSQPGQEAKAVRLLCCGSAFNRRTLRLRSIHQDRAGRATLETARTFNASSNFFDILEQFGDLGLRQAVLILLCLVCYVELQIIEKRPKSKLKAINIARALKEGRVPAVGNPLEEQQAASLVVIPKVYQPQVSDLTTLPPLLDGVPLLPVDSVPVIRSLSIVYPSNRLLSPSSPFFRRCAGLCARSRLSSEQLSGPSDWLSPGAEARWTPLPPLQQICARPLLLASSRDAPTARPGAIVNAADRRAKDFVEFCTYAVAAFKAIFDATTNVMSHLSCAAMCADRRD</sequence>
<keyword evidence="5" id="KW-1185">Reference proteome</keyword>
<dbReference type="PANTHER" id="PTHR46009">
    <property type="entry name" value="VACUOLAR PROTEIN SORTING-ASSOCIATED PROTEIN VTA1 HOMOLOG"/>
    <property type="match status" value="1"/>
</dbReference>
<dbReference type="Pfam" id="PF04652">
    <property type="entry name" value="Vta1"/>
    <property type="match status" value="1"/>
</dbReference>
<evidence type="ECO:0000256" key="2">
    <source>
        <dbReference type="ARBA" id="ARBA00023136"/>
    </source>
</evidence>
<dbReference type="PANTHER" id="PTHR46009:SF1">
    <property type="entry name" value="VACUOLAR PROTEIN SORTING-ASSOCIATED PROTEIN VTA1 HOMOLOG"/>
    <property type="match status" value="1"/>
</dbReference>
<accession>A0ABP0VJD8</accession>
<dbReference type="Proteomes" id="UP001497444">
    <property type="component" value="Unassembled WGS sequence"/>
</dbReference>
<organism evidence="4 5">
    <name type="scientific">Sphagnum jensenii</name>
    <dbReference type="NCBI Taxonomy" id="128206"/>
    <lineage>
        <taxon>Eukaryota</taxon>
        <taxon>Viridiplantae</taxon>
        <taxon>Streptophyta</taxon>
        <taxon>Embryophyta</taxon>
        <taxon>Bryophyta</taxon>
        <taxon>Sphagnophytina</taxon>
        <taxon>Sphagnopsida</taxon>
        <taxon>Sphagnales</taxon>
        <taxon>Sphagnaceae</taxon>
        <taxon>Sphagnum</taxon>
    </lineage>
</organism>
<name>A0ABP0VJD8_9BRYO</name>
<evidence type="ECO:0000259" key="3">
    <source>
        <dbReference type="Pfam" id="PF04652"/>
    </source>
</evidence>
<protein>
    <recommendedName>
        <fullName evidence="3">Vta1/callose synthase N-terminal domain-containing protein</fullName>
    </recommendedName>
</protein>
<feature type="domain" description="Vta1/callose synthase N-terminal" evidence="3">
    <location>
        <begin position="89"/>
        <end position="161"/>
    </location>
</feature>
<dbReference type="Gene3D" id="1.25.40.270">
    <property type="entry name" value="Vacuolar protein sorting-associated protein vta1"/>
    <property type="match status" value="1"/>
</dbReference>
<comment type="subcellular location">
    <subcellularLocation>
        <location evidence="1">Endomembrane system</location>
    </subcellularLocation>
</comment>
<evidence type="ECO:0000313" key="4">
    <source>
        <dbReference type="EMBL" id="CAK9253185.1"/>
    </source>
</evidence>
<dbReference type="EMBL" id="CAXAQS010000792">
    <property type="protein sequence ID" value="CAK9253185.1"/>
    <property type="molecule type" value="Genomic_DNA"/>
</dbReference>
<proteinExistence type="predicted"/>
<evidence type="ECO:0000313" key="5">
    <source>
        <dbReference type="Proteomes" id="UP001497444"/>
    </source>
</evidence>